<name>A0A1E3VWU8_9HYPH</name>
<dbReference type="EMBL" id="LPWG01000014">
    <property type="protein sequence ID" value="ODR98013.1"/>
    <property type="molecule type" value="Genomic_DNA"/>
</dbReference>
<reference evidence="2 3" key="1">
    <citation type="journal article" date="2016" name="Environ. Microbiol.">
        <title>New Methyloceanibacter diversity from North Sea sediments includes methanotroph containing solely the soluble methane monooxygenase.</title>
        <authorList>
            <person name="Vekeman B."/>
            <person name="Kerckhof F.M."/>
            <person name="Cremers G."/>
            <person name="de Vos P."/>
            <person name="Vandamme P."/>
            <person name="Boon N."/>
            <person name="Op den Camp H.J."/>
            <person name="Heylen K."/>
        </authorList>
    </citation>
    <scope>NUCLEOTIDE SEQUENCE [LARGE SCALE GENOMIC DNA]</scope>
    <source>
        <strain evidence="2 3">R-67174</strain>
    </source>
</reference>
<dbReference type="AlphaFoldDB" id="A0A1E3VWU8"/>
<feature type="signal peptide" evidence="1">
    <location>
        <begin position="1"/>
        <end position="24"/>
    </location>
</feature>
<evidence type="ECO:0000256" key="1">
    <source>
        <dbReference type="SAM" id="SignalP"/>
    </source>
</evidence>
<evidence type="ECO:0000313" key="2">
    <source>
        <dbReference type="EMBL" id="ODR98013.1"/>
    </source>
</evidence>
<sequence length="136" mass="13820">MNIAKNACIVLALTIGLGLGTAHAEESWFDSIKGALGLGDDAADDAGKAAGEATDAAGDVTEEAVEGATSAAESAVEGAADMAKEAGRGAVDMGKEMTKDATGMGDAAGGISKRWSKARPAWRRKVPTPQWTWART</sequence>
<dbReference type="RefSeq" id="WP_069438341.1">
    <property type="nucleotide sequence ID" value="NZ_LPWG01000014.1"/>
</dbReference>
<gene>
    <name evidence="2" type="ORF">AUC68_10930</name>
</gene>
<keyword evidence="3" id="KW-1185">Reference proteome</keyword>
<dbReference type="Proteomes" id="UP000094501">
    <property type="component" value="Unassembled WGS sequence"/>
</dbReference>
<proteinExistence type="predicted"/>
<comment type="caution">
    <text evidence="2">The sequence shown here is derived from an EMBL/GenBank/DDBJ whole genome shotgun (WGS) entry which is preliminary data.</text>
</comment>
<protein>
    <submittedName>
        <fullName evidence="2">Uncharacterized protein</fullName>
    </submittedName>
</protein>
<accession>A0A1E3VWU8</accession>
<feature type="chain" id="PRO_5009138686" evidence="1">
    <location>
        <begin position="25"/>
        <end position="136"/>
    </location>
</feature>
<organism evidence="2 3">
    <name type="scientific">Methyloceanibacter methanicus</name>
    <dbReference type="NCBI Taxonomy" id="1774968"/>
    <lineage>
        <taxon>Bacteria</taxon>
        <taxon>Pseudomonadati</taxon>
        <taxon>Pseudomonadota</taxon>
        <taxon>Alphaproteobacteria</taxon>
        <taxon>Hyphomicrobiales</taxon>
        <taxon>Hyphomicrobiaceae</taxon>
        <taxon>Methyloceanibacter</taxon>
    </lineage>
</organism>
<evidence type="ECO:0000313" key="3">
    <source>
        <dbReference type="Proteomes" id="UP000094501"/>
    </source>
</evidence>
<dbReference type="OrthoDB" id="9974684at2"/>
<keyword evidence="1" id="KW-0732">Signal</keyword>